<accession>A0A8S3QA94</accession>
<feature type="compositionally biased region" description="Basic and acidic residues" evidence="1">
    <location>
        <begin position="95"/>
        <end position="104"/>
    </location>
</feature>
<evidence type="ECO:0000313" key="2">
    <source>
        <dbReference type="EMBL" id="CAG2192196.1"/>
    </source>
</evidence>
<protein>
    <submittedName>
        <fullName evidence="2">Uncharacterized protein</fullName>
    </submittedName>
</protein>
<name>A0A8S3QA94_MYTED</name>
<comment type="caution">
    <text evidence="2">The sequence shown here is derived from an EMBL/GenBank/DDBJ whole genome shotgun (WGS) entry which is preliminary data.</text>
</comment>
<reference evidence="2" key="1">
    <citation type="submission" date="2021-03" db="EMBL/GenBank/DDBJ databases">
        <authorList>
            <person name="Bekaert M."/>
        </authorList>
    </citation>
    <scope>NUCLEOTIDE SEQUENCE</scope>
</reference>
<feature type="region of interest" description="Disordered" evidence="1">
    <location>
        <begin position="83"/>
        <end position="105"/>
    </location>
</feature>
<dbReference type="AlphaFoldDB" id="A0A8S3QA94"/>
<feature type="compositionally biased region" description="Basic and acidic residues" evidence="1">
    <location>
        <begin position="15"/>
        <end position="25"/>
    </location>
</feature>
<organism evidence="2 3">
    <name type="scientific">Mytilus edulis</name>
    <name type="common">Blue mussel</name>
    <dbReference type="NCBI Taxonomy" id="6550"/>
    <lineage>
        <taxon>Eukaryota</taxon>
        <taxon>Metazoa</taxon>
        <taxon>Spiralia</taxon>
        <taxon>Lophotrochozoa</taxon>
        <taxon>Mollusca</taxon>
        <taxon>Bivalvia</taxon>
        <taxon>Autobranchia</taxon>
        <taxon>Pteriomorphia</taxon>
        <taxon>Mytilida</taxon>
        <taxon>Mytiloidea</taxon>
        <taxon>Mytilidae</taxon>
        <taxon>Mytilinae</taxon>
        <taxon>Mytilus</taxon>
    </lineage>
</organism>
<dbReference type="EMBL" id="CAJPWZ010000380">
    <property type="protein sequence ID" value="CAG2192196.1"/>
    <property type="molecule type" value="Genomic_DNA"/>
</dbReference>
<sequence>MRRRLVELQGNGSTTDHKQQPREEQPGLFKQMQKKLNNRMVTIHEKLESMVIDQLEKQIDDIATGLWSTDNITTNAKQYEKACEGDPSNYHHHNNNHENPKDETVSNSYATNLEMKDHIMDENIHLQVRHSQQSKTKNGNKIKKSNIYQPTYPITTWISYVNRNDINM</sequence>
<dbReference type="OrthoDB" id="10508796at2759"/>
<dbReference type="Proteomes" id="UP000683360">
    <property type="component" value="Unassembled WGS sequence"/>
</dbReference>
<feature type="region of interest" description="Disordered" evidence="1">
    <location>
        <begin position="1"/>
        <end position="27"/>
    </location>
</feature>
<evidence type="ECO:0000256" key="1">
    <source>
        <dbReference type="SAM" id="MobiDB-lite"/>
    </source>
</evidence>
<keyword evidence="3" id="KW-1185">Reference proteome</keyword>
<proteinExistence type="predicted"/>
<gene>
    <name evidence="2" type="ORF">MEDL_7378</name>
</gene>
<evidence type="ECO:0000313" key="3">
    <source>
        <dbReference type="Proteomes" id="UP000683360"/>
    </source>
</evidence>